<reference evidence="2" key="1">
    <citation type="journal article" date="2005" name="Nature">
        <title>The map-based sequence of the rice genome.</title>
        <authorList>
            <consortium name="International rice genome sequencing project (IRGSP)"/>
            <person name="Matsumoto T."/>
            <person name="Wu J."/>
            <person name="Kanamori H."/>
            <person name="Katayose Y."/>
            <person name="Fujisawa M."/>
            <person name="Namiki N."/>
            <person name="Mizuno H."/>
            <person name="Yamamoto K."/>
            <person name="Antonio B.A."/>
            <person name="Baba T."/>
            <person name="Sakata K."/>
            <person name="Nagamura Y."/>
            <person name="Aoki H."/>
            <person name="Arikawa K."/>
            <person name="Arita K."/>
            <person name="Bito T."/>
            <person name="Chiden Y."/>
            <person name="Fujitsuka N."/>
            <person name="Fukunaka R."/>
            <person name="Hamada M."/>
            <person name="Harada C."/>
            <person name="Hayashi A."/>
            <person name="Hijishita S."/>
            <person name="Honda M."/>
            <person name="Hosokawa S."/>
            <person name="Ichikawa Y."/>
            <person name="Idonuma A."/>
            <person name="Iijima M."/>
            <person name="Ikeda M."/>
            <person name="Ikeno M."/>
            <person name="Ito K."/>
            <person name="Ito S."/>
            <person name="Ito T."/>
            <person name="Ito Y."/>
            <person name="Ito Y."/>
            <person name="Iwabuchi A."/>
            <person name="Kamiya K."/>
            <person name="Karasawa W."/>
            <person name="Kurita K."/>
            <person name="Katagiri S."/>
            <person name="Kikuta A."/>
            <person name="Kobayashi H."/>
            <person name="Kobayashi N."/>
            <person name="Machita K."/>
            <person name="Maehara T."/>
            <person name="Masukawa M."/>
            <person name="Mizubayashi T."/>
            <person name="Mukai Y."/>
            <person name="Nagasaki H."/>
            <person name="Nagata Y."/>
            <person name="Naito S."/>
            <person name="Nakashima M."/>
            <person name="Nakama Y."/>
            <person name="Nakamichi Y."/>
            <person name="Nakamura M."/>
            <person name="Meguro A."/>
            <person name="Negishi M."/>
            <person name="Ohta I."/>
            <person name="Ohta T."/>
            <person name="Okamoto M."/>
            <person name="Ono N."/>
            <person name="Saji S."/>
            <person name="Sakaguchi M."/>
            <person name="Sakai K."/>
            <person name="Shibata M."/>
            <person name="Shimokawa T."/>
            <person name="Song J."/>
            <person name="Takazaki Y."/>
            <person name="Terasawa K."/>
            <person name="Tsugane M."/>
            <person name="Tsuji K."/>
            <person name="Ueda S."/>
            <person name="Waki K."/>
            <person name="Yamagata H."/>
            <person name="Yamamoto M."/>
            <person name="Yamamoto S."/>
            <person name="Yamane H."/>
            <person name="Yoshiki S."/>
            <person name="Yoshihara R."/>
            <person name="Yukawa K."/>
            <person name="Zhong H."/>
            <person name="Yano M."/>
            <person name="Yuan Q."/>
            <person name="Ouyang S."/>
            <person name="Liu J."/>
            <person name="Jones K.M."/>
            <person name="Gansberger K."/>
            <person name="Moffat K."/>
            <person name="Hill J."/>
            <person name="Bera J."/>
            <person name="Fadrosh D."/>
            <person name="Jin S."/>
            <person name="Johri S."/>
            <person name="Kim M."/>
            <person name="Overton L."/>
            <person name="Reardon M."/>
            <person name="Tsitrin T."/>
            <person name="Vuong H."/>
            <person name="Weaver B."/>
            <person name="Ciecko A."/>
            <person name="Tallon L."/>
            <person name="Jackson J."/>
            <person name="Pai G."/>
            <person name="Aken S.V."/>
            <person name="Utterback T."/>
            <person name="Reidmuller S."/>
            <person name="Feldblyum T."/>
            <person name="Hsiao J."/>
            <person name="Zismann V."/>
            <person name="Iobst S."/>
            <person name="de Vazeille A.R."/>
            <person name="Buell C.R."/>
            <person name="Ying K."/>
            <person name="Li Y."/>
            <person name="Lu T."/>
            <person name="Huang Y."/>
            <person name="Zhao Q."/>
            <person name="Feng Q."/>
            <person name="Zhang L."/>
            <person name="Zhu J."/>
            <person name="Weng Q."/>
            <person name="Mu J."/>
            <person name="Lu Y."/>
            <person name="Fan D."/>
            <person name="Liu Y."/>
            <person name="Guan J."/>
            <person name="Zhang Y."/>
            <person name="Yu S."/>
            <person name="Liu X."/>
            <person name="Zhang Y."/>
            <person name="Hong G."/>
            <person name="Han B."/>
            <person name="Choisne N."/>
            <person name="Demange N."/>
            <person name="Orjeda G."/>
            <person name="Samain S."/>
            <person name="Cattolico L."/>
            <person name="Pelletier E."/>
            <person name="Couloux A."/>
            <person name="Segurens B."/>
            <person name="Wincker P."/>
            <person name="D'Hont A."/>
            <person name="Scarpelli C."/>
            <person name="Weissenbach J."/>
            <person name="Salanoubat M."/>
            <person name="Quetier F."/>
            <person name="Yu Y."/>
            <person name="Kim H.R."/>
            <person name="Rambo T."/>
            <person name="Currie J."/>
            <person name="Collura K."/>
            <person name="Luo M."/>
            <person name="Yang T."/>
            <person name="Ammiraju J.S.S."/>
            <person name="Engler F."/>
            <person name="Soderlund C."/>
            <person name="Wing R.A."/>
            <person name="Palmer L.E."/>
            <person name="de la Bastide M."/>
            <person name="Spiegel L."/>
            <person name="Nascimento L."/>
            <person name="Zutavern T."/>
            <person name="O'Shaughnessy A."/>
            <person name="Dike S."/>
            <person name="Dedhia N."/>
            <person name="Preston R."/>
            <person name="Balija V."/>
            <person name="McCombie W.R."/>
            <person name="Chow T."/>
            <person name="Chen H."/>
            <person name="Chung M."/>
            <person name="Chen C."/>
            <person name="Shaw J."/>
            <person name="Wu H."/>
            <person name="Hsiao K."/>
            <person name="Chao Y."/>
            <person name="Chu M."/>
            <person name="Cheng C."/>
            <person name="Hour A."/>
            <person name="Lee P."/>
            <person name="Lin S."/>
            <person name="Lin Y."/>
            <person name="Liou J."/>
            <person name="Liu S."/>
            <person name="Hsing Y."/>
            <person name="Raghuvanshi S."/>
            <person name="Mohanty A."/>
            <person name="Bharti A.K."/>
            <person name="Gaur A."/>
            <person name="Gupta V."/>
            <person name="Kumar D."/>
            <person name="Ravi V."/>
            <person name="Vij S."/>
            <person name="Kapur A."/>
            <person name="Khurana P."/>
            <person name="Khurana P."/>
            <person name="Khurana J.P."/>
            <person name="Tyagi A.K."/>
            <person name="Gaikwad K."/>
            <person name="Singh A."/>
            <person name="Dalal V."/>
            <person name="Srivastava S."/>
            <person name="Dixit A."/>
            <person name="Pal A.K."/>
            <person name="Ghazi I.A."/>
            <person name="Yadav M."/>
            <person name="Pandit A."/>
            <person name="Bhargava A."/>
            <person name="Sureshbabu K."/>
            <person name="Batra K."/>
            <person name="Sharma T.R."/>
            <person name="Mohapatra T."/>
            <person name="Singh N.K."/>
            <person name="Messing J."/>
            <person name="Nelson A.B."/>
            <person name="Fuks G."/>
            <person name="Kavchok S."/>
            <person name="Keizer G."/>
            <person name="Linton E."/>
            <person name="Llaca V."/>
            <person name="Song R."/>
            <person name="Tanyolac B."/>
            <person name="Young S."/>
            <person name="Ho-Il K."/>
            <person name="Hahn J.H."/>
            <person name="Sangsakoo G."/>
            <person name="Vanavichit A."/>
            <person name="de Mattos Luiz.A.T."/>
            <person name="Zimmer P.D."/>
            <person name="Malone G."/>
            <person name="Dellagostin O."/>
            <person name="de Oliveira A.C."/>
            <person name="Bevan M."/>
            <person name="Bancroft I."/>
            <person name="Minx P."/>
            <person name="Cordum H."/>
            <person name="Wilson R."/>
            <person name="Cheng Z."/>
            <person name="Jin W."/>
            <person name="Jiang J."/>
            <person name="Leong S.A."/>
            <person name="Iwama H."/>
            <person name="Gojobori T."/>
            <person name="Itoh T."/>
            <person name="Niimura Y."/>
            <person name="Fujii Y."/>
            <person name="Habara T."/>
            <person name="Sakai H."/>
            <person name="Sato Y."/>
            <person name="Wilson G."/>
            <person name="Kumar K."/>
            <person name="McCouch S."/>
            <person name="Juretic N."/>
            <person name="Hoen D."/>
            <person name="Wright S."/>
            <person name="Bruskiewich R."/>
            <person name="Bureau T."/>
            <person name="Miyao A."/>
            <person name="Hirochika H."/>
            <person name="Nishikawa T."/>
            <person name="Kadowaki K."/>
            <person name="Sugiura M."/>
            <person name="Burr B."/>
            <person name="Sasaki T."/>
        </authorList>
    </citation>
    <scope>NUCLEOTIDE SEQUENCE [LARGE SCALE GENOMIC DNA]</scope>
    <source>
        <strain evidence="2">cv. Nipponbare</strain>
    </source>
</reference>
<dbReference type="PaxDb" id="39947-A0A0P0XTZ2"/>
<dbReference type="EMBL" id="AP014966">
    <property type="protein sequence ID" value="BAT10579.1"/>
    <property type="molecule type" value="Genomic_DNA"/>
</dbReference>
<gene>
    <name evidence="1" type="ordered locus">Os10g0373250</name>
    <name evidence="1" type="ORF">OSNPB_100373250</name>
</gene>
<name>A0A0P0XTZ2_ORYSJ</name>
<evidence type="ECO:0000313" key="1">
    <source>
        <dbReference type="EMBL" id="BAT10579.1"/>
    </source>
</evidence>
<keyword evidence="2" id="KW-1185">Reference proteome</keyword>
<organism evidence="1 2">
    <name type="scientific">Oryza sativa subsp. japonica</name>
    <name type="common">Rice</name>
    <dbReference type="NCBI Taxonomy" id="39947"/>
    <lineage>
        <taxon>Eukaryota</taxon>
        <taxon>Viridiplantae</taxon>
        <taxon>Streptophyta</taxon>
        <taxon>Embryophyta</taxon>
        <taxon>Tracheophyta</taxon>
        <taxon>Spermatophyta</taxon>
        <taxon>Magnoliopsida</taxon>
        <taxon>Liliopsida</taxon>
        <taxon>Poales</taxon>
        <taxon>Poaceae</taxon>
        <taxon>BOP clade</taxon>
        <taxon>Oryzoideae</taxon>
        <taxon>Oryzeae</taxon>
        <taxon>Oryzinae</taxon>
        <taxon>Oryza</taxon>
        <taxon>Oryza sativa</taxon>
    </lineage>
</organism>
<reference evidence="1 2" key="3">
    <citation type="journal article" date="2013" name="Rice">
        <title>Improvement of the Oryza sativa Nipponbare reference genome using next generation sequence and optical map data.</title>
        <authorList>
            <person name="Kawahara Y."/>
            <person name="de la Bastide M."/>
            <person name="Hamilton J.P."/>
            <person name="Kanamori H."/>
            <person name="McCombie W.R."/>
            <person name="Ouyang S."/>
            <person name="Schwartz D.C."/>
            <person name="Tanaka T."/>
            <person name="Wu J."/>
            <person name="Zhou S."/>
            <person name="Childs K.L."/>
            <person name="Davidson R.M."/>
            <person name="Lin H."/>
            <person name="Quesada-Ocampo L."/>
            <person name="Vaillancourt B."/>
            <person name="Sakai H."/>
            <person name="Lee S.S."/>
            <person name="Kim J."/>
            <person name="Numa H."/>
            <person name="Itoh T."/>
            <person name="Buell C.R."/>
            <person name="Matsumoto T."/>
        </authorList>
    </citation>
    <scope>NUCLEOTIDE SEQUENCE [LARGE SCALE GENOMIC DNA]</scope>
    <source>
        <strain evidence="2">cv. Nipponbare</strain>
    </source>
</reference>
<protein>
    <submittedName>
        <fullName evidence="1">Os10g0373250 protein</fullName>
    </submittedName>
</protein>
<dbReference type="Proteomes" id="UP000059680">
    <property type="component" value="Chromosome 10"/>
</dbReference>
<evidence type="ECO:0000313" key="2">
    <source>
        <dbReference type="Proteomes" id="UP000059680"/>
    </source>
</evidence>
<reference evidence="1 2" key="2">
    <citation type="journal article" date="2013" name="Plant Cell Physiol.">
        <title>Rice Annotation Project Database (RAP-DB): an integrative and interactive database for rice genomics.</title>
        <authorList>
            <person name="Sakai H."/>
            <person name="Lee S.S."/>
            <person name="Tanaka T."/>
            <person name="Numa H."/>
            <person name="Kim J."/>
            <person name="Kawahara Y."/>
            <person name="Wakimoto H."/>
            <person name="Yang C.C."/>
            <person name="Iwamoto M."/>
            <person name="Abe T."/>
            <person name="Yamada Y."/>
            <person name="Muto A."/>
            <person name="Inokuchi H."/>
            <person name="Ikemura T."/>
            <person name="Matsumoto T."/>
            <person name="Sasaki T."/>
            <person name="Itoh T."/>
        </authorList>
    </citation>
    <scope>NUCLEOTIDE SEQUENCE [LARGE SCALE GENOMIC DNA]</scope>
    <source>
        <strain evidence="2">cv. Nipponbare</strain>
    </source>
</reference>
<dbReference type="AlphaFoldDB" id="A0A0P0XTZ2"/>
<dbReference type="InParanoid" id="A0A0P0XTZ2"/>
<accession>A0A0P0XTZ2</accession>
<sequence>MADGGVDSDSSLAAVVEDARIWLAHGRIRCSSRRILPQVARKRRCQCLKREAGVGGWMAMSLQWVATRRPWAMAVTDGRRRTAG</sequence>
<proteinExistence type="predicted"/>